<feature type="modified residue" description="N6-lipoyllysine" evidence="4">
    <location>
        <position position="106"/>
    </location>
</feature>
<keyword evidence="2 4" id="KW-0450">Lipoyl</keyword>
<dbReference type="GO" id="GO:0019464">
    <property type="term" value="P:glycine decarboxylation via glycine cleavage system"/>
    <property type="evidence" value="ECO:0007669"/>
    <property type="project" value="UniProtKB-UniRule"/>
</dbReference>
<gene>
    <name evidence="7" type="ORF">PSFLO_00004</name>
</gene>
<comment type="subunit">
    <text evidence="5">The glycine cleavage system is composed of four proteins: P, T, L and H.</text>
</comment>
<dbReference type="HAMAP" id="MF_00272">
    <property type="entry name" value="GcvH"/>
    <property type="match status" value="1"/>
</dbReference>
<dbReference type="SUPFAM" id="SSF51230">
    <property type="entry name" value="Single hybrid motif"/>
    <property type="match status" value="1"/>
</dbReference>
<dbReference type="InterPro" id="IPR003016">
    <property type="entry name" value="2-oxoA_DH_lipoyl-BS"/>
</dbReference>
<evidence type="ECO:0000256" key="2">
    <source>
        <dbReference type="ARBA" id="ARBA00022823"/>
    </source>
</evidence>
<keyword evidence="8" id="KW-1185">Reference proteome</keyword>
<sequence>MISALRPAASRALVAQPLKAIAPARRLAFAPSAASPFSTSVRALAVHKRFTAEHEWVSFDDESNVGTVGITEYAQKSLGDVVFVELPAADSEVKQGDDVGAVESVKAASDIYAPVTGVIESVNEQLSSEPGLLNKDPEGKGWLCKIRLTQPQEFESLLSAEAYQKLCEN</sequence>
<dbReference type="GO" id="GO:0005960">
    <property type="term" value="C:glycine cleavage complex"/>
    <property type="evidence" value="ECO:0007669"/>
    <property type="project" value="UniProtKB-UniRule"/>
</dbReference>
<keyword evidence="3 5" id="KW-0809">Transit peptide</keyword>
<dbReference type="InterPro" id="IPR033753">
    <property type="entry name" value="GCV_H/Fam206"/>
</dbReference>
<organism evidence="7 8">
    <name type="scientific">Pseudozyma flocculosa</name>
    <dbReference type="NCBI Taxonomy" id="84751"/>
    <lineage>
        <taxon>Eukaryota</taxon>
        <taxon>Fungi</taxon>
        <taxon>Dikarya</taxon>
        <taxon>Basidiomycota</taxon>
        <taxon>Ustilaginomycotina</taxon>
        <taxon>Ustilaginomycetes</taxon>
        <taxon>Ustilaginales</taxon>
        <taxon>Ustilaginaceae</taxon>
        <taxon>Pseudozyma</taxon>
    </lineage>
</organism>
<dbReference type="Proteomes" id="UP000323386">
    <property type="component" value="Unassembled WGS sequence"/>
</dbReference>
<evidence type="ECO:0000313" key="7">
    <source>
        <dbReference type="EMBL" id="SPO34533.1"/>
    </source>
</evidence>
<keyword evidence="5" id="KW-0496">Mitochondrion</keyword>
<dbReference type="PROSITE" id="PS00189">
    <property type="entry name" value="LIPOYL"/>
    <property type="match status" value="1"/>
</dbReference>
<dbReference type="OrthoDB" id="10264154at2759"/>
<protein>
    <recommendedName>
        <fullName evidence="5">Glycine cleavage system H protein</fullName>
    </recommendedName>
</protein>
<evidence type="ECO:0000256" key="3">
    <source>
        <dbReference type="ARBA" id="ARBA00022946"/>
    </source>
</evidence>
<feature type="domain" description="Lipoyl-binding" evidence="6">
    <location>
        <begin position="65"/>
        <end position="147"/>
    </location>
</feature>
<dbReference type="AlphaFoldDB" id="A0A5C3EQF8"/>
<evidence type="ECO:0000256" key="1">
    <source>
        <dbReference type="ARBA" id="ARBA00009249"/>
    </source>
</evidence>
<dbReference type="PANTHER" id="PTHR11715">
    <property type="entry name" value="GLYCINE CLEAVAGE SYSTEM H PROTEIN"/>
    <property type="match status" value="1"/>
</dbReference>
<evidence type="ECO:0000313" key="8">
    <source>
        <dbReference type="Proteomes" id="UP000323386"/>
    </source>
</evidence>
<dbReference type="NCBIfam" id="TIGR00527">
    <property type="entry name" value="gcvH"/>
    <property type="match status" value="1"/>
</dbReference>
<dbReference type="InterPro" id="IPR017453">
    <property type="entry name" value="GCV_H_sub"/>
</dbReference>
<dbReference type="GO" id="GO:0005739">
    <property type="term" value="C:mitochondrion"/>
    <property type="evidence" value="ECO:0007669"/>
    <property type="project" value="UniProtKB-SubCell"/>
</dbReference>
<proteinExistence type="inferred from homology"/>
<accession>A0A5C3EQF8</accession>
<comment type="function">
    <text evidence="5">The H protein shuttles the methylamine group of glycine from the P protein to the T protein.</text>
</comment>
<comment type="similarity">
    <text evidence="1 5">Belongs to the GcvH family.</text>
</comment>
<dbReference type="EMBL" id="OOIP01000001">
    <property type="protein sequence ID" value="SPO34533.1"/>
    <property type="molecule type" value="Genomic_DNA"/>
</dbReference>
<comment type="cofactor">
    <cofactor evidence="5">
        <name>(R)-lipoate</name>
        <dbReference type="ChEBI" id="CHEBI:83088"/>
    </cofactor>
    <text evidence="5">Binds 1 lipoyl cofactor covalently.</text>
</comment>
<dbReference type="InterPro" id="IPR000089">
    <property type="entry name" value="Biotin_lipoyl"/>
</dbReference>
<evidence type="ECO:0000256" key="5">
    <source>
        <dbReference type="RuleBase" id="RU364055"/>
    </source>
</evidence>
<dbReference type="InterPro" id="IPR011053">
    <property type="entry name" value="Single_hybrid_motif"/>
</dbReference>
<dbReference type="CDD" id="cd06848">
    <property type="entry name" value="GCS_H"/>
    <property type="match status" value="1"/>
</dbReference>
<name>A0A5C3EQF8_9BASI</name>
<reference evidence="7 8" key="1">
    <citation type="submission" date="2018-03" db="EMBL/GenBank/DDBJ databases">
        <authorList>
            <person name="Guldener U."/>
        </authorList>
    </citation>
    <scope>NUCLEOTIDE SEQUENCE [LARGE SCALE GENOMIC DNA]</scope>
    <source>
        <strain evidence="7 8">DAOM196992</strain>
    </source>
</reference>
<dbReference type="Pfam" id="PF01597">
    <property type="entry name" value="GCV_H"/>
    <property type="match status" value="1"/>
</dbReference>
<dbReference type="Gene3D" id="2.40.50.100">
    <property type="match status" value="1"/>
</dbReference>
<comment type="subcellular location">
    <subcellularLocation>
        <location evidence="5">Mitochondrion</location>
    </subcellularLocation>
</comment>
<dbReference type="GO" id="GO:0009249">
    <property type="term" value="P:protein lipoylation"/>
    <property type="evidence" value="ECO:0007669"/>
    <property type="project" value="TreeGrafter"/>
</dbReference>
<evidence type="ECO:0000259" key="6">
    <source>
        <dbReference type="PROSITE" id="PS50968"/>
    </source>
</evidence>
<dbReference type="NCBIfam" id="NF002270">
    <property type="entry name" value="PRK01202.1"/>
    <property type="match status" value="1"/>
</dbReference>
<dbReference type="PANTHER" id="PTHR11715:SF3">
    <property type="entry name" value="GLYCINE CLEAVAGE SYSTEM H PROTEIN-RELATED"/>
    <property type="match status" value="1"/>
</dbReference>
<evidence type="ECO:0000256" key="4">
    <source>
        <dbReference type="PIRSR" id="PIRSR617453-50"/>
    </source>
</evidence>
<dbReference type="PROSITE" id="PS50968">
    <property type="entry name" value="BIOTINYL_LIPOYL"/>
    <property type="match status" value="1"/>
</dbReference>
<dbReference type="InterPro" id="IPR002930">
    <property type="entry name" value="GCV_H"/>
</dbReference>